<dbReference type="RefSeq" id="WP_157816401.1">
    <property type="nucleotide sequence ID" value="NZ_CAWNNC010000001.1"/>
</dbReference>
<protein>
    <submittedName>
        <fullName evidence="1">Uncharacterized protein</fullName>
    </submittedName>
</protein>
<proteinExistence type="predicted"/>
<sequence length="56" mass="6252">MLEFLKKLFSPVEETVTAQELQALSSEPLSRKDAEHIALDITIGIARQKKADQNAK</sequence>
<name>A0A2K8SKZ0_9NOSO</name>
<evidence type="ECO:0000313" key="2">
    <source>
        <dbReference type="Proteomes" id="UP000232003"/>
    </source>
</evidence>
<dbReference type="Proteomes" id="UP000232003">
    <property type="component" value="Chromosome"/>
</dbReference>
<accession>A0A2K8SKZ0</accession>
<evidence type="ECO:0000313" key="1">
    <source>
        <dbReference type="EMBL" id="AUB36020.1"/>
    </source>
</evidence>
<dbReference type="AlphaFoldDB" id="A0A2K8SKZ0"/>
<keyword evidence="2" id="KW-1185">Reference proteome</keyword>
<dbReference type="KEGG" id="nfl:COO91_01919"/>
<organism evidence="1 2">
    <name type="scientific">Nostoc flagelliforme CCNUN1</name>
    <dbReference type="NCBI Taxonomy" id="2038116"/>
    <lineage>
        <taxon>Bacteria</taxon>
        <taxon>Bacillati</taxon>
        <taxon>Cyanobacteriota</taxon>
        <taxon>Cyanophyceae</taxon>
        <taxon>Nostocales</taxon>
        <taxon>Nostocaceae</taxon>
        <taxon>Nostoc</taxon>
    </lineage>
</organism>
<reference evidence="1 2" key="1">
    <citation type="submission" date="2017-11" db="EMBL/GenBank/DDBJ databases">
        <title>Complete genome of a free-living desiccation-tolerant cyanobacterium and its photosynthetic adaptation to extreme terrestrial habitat.</title>
        <authorList>
            <person name="Shang J."/>
        </authorList>
    </citation>
    <scope>NUCLEOTIDE SEQUENCE [LARGE SCALE GENOMIC DNA]</scope>
    <source>
        <strain evidence="1 2">CCNUN1</strain>
    </source>
</reference>
<gene>
    <name evidence="1" type="ORF">COO91_01919</name>
</gene>
<dbReference type="EMBL" id="CP024785">
    <property type="protein sequence ID" value="AUB36020.1"/>
    <property type="molecule type" value="Genomic_DNA"/>
</dbReference>